<evidence type="ECO:0000313" key="15">
    <source>
        <dbReference type="Proteomes" id="UP000586042"/>
    </source>
</evidence>
<dbReference type="GO" id="GO:0004827">
    <property type="term" value="F:proline-tRNA ligase activity"/>
    <property type="evidence" value="ECO:0007669"/>
    <property type="project" value="UniProtKB-UniRule"/>
</dbReference>
<comment type="similarity">
    <text evidence="11 12">Belongs to the class-II aminoacyl-tRNA synthetase family. ProS type 1 subfamily.</text>
</comment>
<dbReference type="GO" id="GO:0002161">
    <property type="term" value="F:aminoacyl-tRNA deacylase activity"/>
    <property type="evidence" value="ECO:0007669"/>
    <property type="project" value="InterPro"/>
</dbReference>
<keyword evidence="4 12" id="KW-0436">Ligase</keyword>
<dbReference type="InterPro" id="IPR004154">
    <property type="entry name" value="Anticodon-bd"/>
</dbReference>
<dbReference type="InterPro" id="IPR045864">
    <property type="entry name" value="aa-tRNA-synth_II/BPL/LPL"/>
</dbReference>
<evidence type="ECO:0000256" key="12">
    <source>
        <dbReference type="HAMAP-Rule" id="MF_01569"/>
    </source>
</evidence>
<dbReference type="FunFam" id="3.30.930.10:FF:000070">
    <property type="entry name" value="Proline--tRNA ligase"/>
    <property type="match status" value="1"/>
</dbReference>
<reference evidence="14 15" key="1">
    <citation type="submission" date="2020-06" db="EMBL/GenBank/DDBJ databases">
        <title>Nonomuraea sp. SMC257, a novel actinomycete isolated from soil.</title>
        <authorList>
            <person name="Chanama M."/>
        </authorList>
    </citation>
    <scope>NUCLEOTIDE SEQUENCE [LARGE SCALE GENOMIC DNA]</scope>
    <source>
        <strain evidence="14 15">SMC257</strain>
    </source>
</reference>
<dbReference type="SUPFAM" id="SSF55826">
    <property type="entry name" value="YbaK/ProRS associated domain"/>
    <property type="match status" value="1"/>
</dbReference>
<comment type="function">
    <text evidence="10 12">Catalyzes the attachment of proline to tRNA(Pro) in a two-step reaction: proline is first activated by ATP to form Pro-AMP and then transferred to the acceptor end of tRNA(Pro). As ProRS can inadvertently accommodate and process non-cognate amino acids such as alanine and cysteine, to avoid such errors it has two additional distinct editing activities against alanine. One activity is designated as 'pretransfer' editing and involves the tRNA(Pro)-independent hydrolysis of activated Ala-AMP. The other activity is designated 'posttransfer' editing and involves deacylation of mischarged Ala-tRNA(Pro). The misacylated Cys-tRNA(Pro) is not edited by ProRS.</text>
</comment>
<dbReference type="CDD" id="cd00779">
    <property type="entry name" value="ProRS_core_prok"/>
    <property type="match status" value="1"/>
</dbReference>
<dbReference type="InterPro" id="IPR007214">
    <property type="entry name" value="YbaK/aa-tRNA-synth-assoc-dom"/>
</dbReference>
<comment type="subunit">
    <text evidence="2 12">Homodimer.</text>
</comment>
<dbReference type="PANTHER" id="PTHR42753:SF2">
    <property type="entry name" value="PROLINE--TRNA LIGASE"/>
    <property type="match status" value="1"/>
</dbReference>
<dbReference type="GO" id="GO:0006433">
    <property type="term" value="P:prolyl-tRNA aminoacylation"/>
    <property type="evidence" value="ECO:0007669"/>
    <property type="project" value="UniProtKB-UniRule"/>
</dbReference>
<dbReference type="PROSITE" id="PS50862">
    <property type="entry name" value="AA_TRNA_LIGASE_II"/>
    <property type="match status" value="1"/>
</dbReference>
<name>A0A7Y6IES3_9ACTN</name>
<evidence type="ECO:0000256" key="11">
    <source>
        <dbReference type="ARBA" id="ARBA00060755"/>
    </source>
</evidence>
<dbReference type="Gene3D" id="3.40.50.800">
    <property type="entry name" value="Anticodon-binding domain"/>
    <property type="match status" value="1"/>
</dbReference>
<dbReference type="InterPro" id="IPR004500">
    <property type="entry name" value="Pro-tRNA-synth_IIa_bac-type"/>
</dbReference>
<comment type="domain">
    <text evidence="12">Consists of three domains: the N-terminal catalytic domain, the editing domain and the C-terminal anticodon-binding domain.</text>
</comment>
<dbReference type="NCBIfam" id="NF006625">
    <property type="entry name" value="PRK09194.1"/>
    <property type="match status" value="1"/>
</dbReference>
<dbReference type="Pfam" id="PF04073">
    <property type="entry name" value="tRNA_edit"/>
    <property type="match status" value="1"/>
</dbReference>
<dbReference type="EC" id="6.1.1.15" evidence="12"/>
<comment type="caution">
    <text evidence="14">The sequence shown here is derived from an EMBL/GenBank/DDBJ whole genome shotgun (WGS) entry which is preliminary data.</text>
</comment>
<dbReference type="Proteomes" id="UP000586042">
    <property type="component" value="Unassembled WGS sequence"/>
</dbReference>
<evidence type="ECO:0000256" key="5">
    <source>
        <dbReference type="ARBA" id="ARBA00022741"/>
    </source>
</evidence>
<evidence type="ECO:0000259" key="13">
    <source>
        <dbReference type="PROSITE" id="PS50862"/>
    </source>
</evidence>
<dbReference type="AlphaFoldDB" id="A0A7Y6IES3"/>
<dbReference type="SUPFAM" id="SSF52954">
    <property type="entry name" value="Class II aaRS ABD-related"/>
    <property type="match status" value="1"/>
</dbReference>
<comment type="catalytic activity">
    <reaction evidence="9 12">
        <text>tRNA(Pro) + L-proline + ATP = L-prolyl-tRNA(Pro) + AMP + diphosphate</text>
        <dbReference type="Rhea" id="RHEA:14305"/>
        <dbReference type="Rhea" id="RHEA-COMP:9700"/>
        <dbReference type="Rhea" id="RHEA-COMP:9702"/>
        <dbReference type="ChEBI" id="CHEBI:30616"/>
        <dbReference type="ChEBI" id="CHEBI:33019"/>
        <dbReference type="ChEBI" id="CHEBI:60039"/>
        <dbReference type="ChEBI" id="CHEBI:78442"/>
        <dbReference type="ChEBI" id="CHEBI:78532"/>
        <dbReference type="ChEBI" id="CHEBI:456215"/>
        <dbReference type="EC" id="6.1.1.15"/>
    </reaction>
</comment>
<evidence type="ECO:0000256" key="8">
    <source>
        <dbReference type="ARBA" id="ARBA00023146"/>
    </source>
</evidence>
<accession>A0A7Y6IES3</accession>
<dbReference type="InterPro" id="IPR023717">
    <property type="entry name" value="Pro-tRNA-Synthase_IIa_type1"/>
</dbReference>
<dbReference type="FunFam" id="3.30.930.10:FF:000065">
    <property type="entry name" value="Proline--tRNA ligase"/>
    <property type="match status" value="1"/>
</dbReference>
<dbReference type="InterPro" id="IPR036621">
    <property type="entry name" value="Anticodon-bd_dom_sf"/>
</dbReference>
<evidence type="ECO:0000256" key="1">
    <source>
        <dbReference type="ARBA" id="ARBA00004496"/>
    </source>
</evidence>
<dbReference type="PRINTS" id="PR01046">
    <property type="entry name" value="TRNASYNTHPRO"/>
</dbReference>
<dbReference type="PANTHER" id="PTHR42753">
    <property type="entry name" value="MITOCHONDRIAL RIBOSOME PROTEIN L39/PROLYL-TRNA LIGASE FAMILY MEMBER"/>
    <property type="match status" value="1"/>
</dbReference>
<dbReference type="Pfam" id="PF03129">
    <property type="entry name" value="HGTP_anticodon"/>
    <property type="match status" value="1"/>
</dbReference>
<dbReference type="Pfam" id="PF00587">
    <property type="entry name" value="tRNA-synt_2b"/>
    <property type="match status" value="1"/>
</dbReference>
<evidence type="ECO:0000256" key="4">
    <source>
        <dbReference type="ARBA" id="ARBA00022598"/>
    </source>
</evidence>
<evidence type="ECO:0000256" key="10">
    <source>
        <dbReference type="ARBA" id="ARBA00053664"/>
    </source>
</evidence>
<dbReference type="Gene3D" id="3.30.930.10">
    <property type="entry name" value="Bira Bifunctional Protein, Domain 2"/>
    <property type="match status" value="2"/>
</dbReference>
<keyword evidence="8 12" id="KW-0030">Aminoacyl-tRNA synthetase</keyword>
<dbReference type="InterPro" id="IPR050062">
    <property type="entry name" value="Pro-tRNA_synthetase"/>
</dbReference>
<dbReference type="GO" id="GO:0005829">
    <property type="term" value="C:cytosol"/>
    <property type="evidence" value="ECO:0007669"/>
    <property type="project" value="TreeGrafter"/>
</dbReference>
<protein>
    <recommendedName>
        <fullName evidence="12">Proline--tRNA ligase</fullName>
        <ecNumber evidence="12">6.1.1.15</ecNumber>
    </recommendedName>
    <alternativeName>
        <fullName evidence="12">Prolyl-tRNA synthetase</fullName>
        <shortName evidence="12">ProRS</shortName>
    </alternativeName>
</protein>
<dbReference type="SUPFAM" id="SSF55681">
    <property type="entry name" value="Class II aaRS and biotin synthetases"/>
    <property type="match status" value="1"/>
</dbReference>
<proteinExistence type="inferred from homology"/>
<dbReference type="EMBL" id="JABWGN010000017">
    <property type="protein sequence ID" value="NUW36862.1"/>
    <property type="molecule type" value="Genomic_DNA"/>
</dbReference>
<evidence type="ECO:0000256" key="3">
    <source>
        <dbReference type="ARBA" id="ARBA00022490"/>
    </source>
</evidence>
<keyword evidence="5 12" id="KW-0547">Nucleotide-binding</keyword>
<evidence type="ECO:0000256" key="6">
    <source>
        <dbReference type="ARBA" id="ARBA00022840"/>
    </source>
</evidence>
<gene>
    <name evidence="12" type="primary">proS</name>
    <name evidence="14" type="ORF">HTZ77_36465</name>
</gene>
<dbReference type="GO" id="GO:0005524">
    <property type="term" value="F:ATP binding"/>
    <property type="evidence" value="ECO:0007669"/>
    <property type="project" value="UniProtKB-UniRule"/>
</dbReference>
<dbReference type="RefSeq" id="WP_175594304.1">
    <property type="nucleotide sequence ID" value="NZ_JABWGN010000017.1"/>
</dbReference>
<evidence type="ECO:0000313" key="14">
    <source>
        <dbReference type="EMBL" id="NUW36862.1"/>
    </source>
</evidence>
<dbReference type="InterPro" id="IPR006195">
    <property type="entry name" value="aa-tRNA-synth_II"/>
</dbReference>
<dbReference type="InterPro" id="IPR002316">
    <property type="entry name" value="Pro-tRNA-ligase_IIa"/>
</dbReference>
<keyword evidence="3 12" id="KW-0963">Cytoplasm</keyword>
<evidence type="ECO:0000256" key="9">
    <source>
        <dbReference type="ARBA" id="ARBA00047671"/>
    </source>
</evidence>
<dbReference type="InterPro" id="IPR036754">
    <property type="entry name" value="YbaK/aa-tRNA-synt-asso_dom_sf"/>
</dbReference>
<evidence type="ECO:0000256" key="7">
    <source>
        <dbReference type="ARBA" id="ARBA00022917"/>
    </source>
</evidence>
<keyword evidence="15" id="KW-1185">Reference proteome</keyword>
<dbReference type="InterPro" id="IPR033730">
    <property type="entry name" value="ProRS_core_prok"/>
</dbReference>
<evidence type="ECO:0000256" key="2">
    <source>
        <dbReference type="ARBA" id="ARBA00011738"/>
    </source>
</evidence>
<keyword evidence="6 12" id="KW-0067">ATP-binding</keyword>
<keyword evidence="7 12" id="KW-0648">Protein biosynthesis</keyword>
<dbReference type="NCBIfam" id="TIGR00409">
    <property type="entry name" value="proS_fam_II"/>
    <property type="match status" value="1"/>
</dbReference>
<sequence length="581" mass="63309">MSLRMSSLFLRTLRDDPADAEVPSHKLLVRAGYVRRVAPGIYSWLPLGKLVLENVTRIVREEMNRMGGQEVLFPALLPREYYESTGRWTEYGDLLFRLQDRKGADYLLGPTHEELFTDMVKGEYSSYKDYPVTLYQIQTKYRDEARPRAGILRGREFLMKDSYSFDLDDDGLKHSYEQHRETYIRTFDRLGISYKIVFATSGAMGGSASEEFLAPTPTGEDTFVACHSCGYAANAEAVTTTAPAARPIEDNEPLRVLDTPDTPTIETLVSYVNEHHGLSVTAADTLKNVVVKVTTPGSDKVETLIIGVPGDREVDFKRLEAALAPGEPAIFEAEDFARHPGLVRGYIGPQVLRDLGIRYLVDPRVVTGSAWVTGANEPGRHAAHVVAGRDFVPDGTIEAAEVRAGDACPRCGSALSIDRGIEIGHIFQLGRKYADAAGLDALGPDGKPIRITMGSYGIGVSRAVAVLAEQLHDGLGLVWPREVAPADVHIVGTGKENQIEAALELAAELESRGLRVLVDDRAGVSPGVKFKDAELLGMPTIVVVGRGLTQGVVELRDRVSGEKAEIPLAEAADRITAACRA</sequence>
<dbReference type="InterPro" id="IPR002314">
    <property type="entry name" value="aa-tRNA-synt_IIb"/>
</dbReference>
<feature type="domain" description="Aminoacyl-transfer RNA synthetases class-II family profile" evidence="13">
    <location>
        <begin position="35"/>
        <end position="480"/>
    </location>
</feature>
<organism evidence="14 15">
    <name type="scientific">Nonomuraea montanisoli</name>
    <dbReference type="NCBI Taxonomy" id="2741721"/>
    <lineage>
        <taxon>Bacteria</taxon>
        <taxon>Bacillati</taxon>
        <taxon>Actinomycetota</taxon>
        <taxon>Actinomycetes</taxon>
        <taxon>Streptosporangiales</taxon>
        <taxon>Streptosporangiaceae</taxon>
        <taxon>Nonomuraea</taxon>
    </lineage>
</organism>
<comment type="subcellular location">
    <subcellularLocation>
        <location evidence="1 12">Cytoplasm</location>
    </subcellularLocation>
</comment>
<dbReference type="HAMAP" id="MF_01569">
    <property type="entry name" value="Pro_tRNA_synth_type1"/>
    <property type="match status" value="1"/>
</dbReference>